<evidence type="ECO:0000313" key="4">
    <source>
        <dbReference type="Proteomes" id="UP000244093"/>
    </source>
</evidence>
<dbReference type="InterPro" id="IPR002347">
    <property type="entry name" value="SDR_fam"/>
</dbReference>
<dbReference type="FunFam" id="3.40.50.720:FF:000084">
    <property type="entry name" value="Short-chain dehydrogenase reductase"/>
    <property type="match status" value="1"/>
</dbReference>
<sequence>MNLKGKTALITGGGRGIGREIAVKLASLGADIFLFSLTEQKLIEVVNELRTKGVNVAFFVGDATKRSDVEKAVDEAIKQFGKIDILVNNVGAYPRKAFLEMSEDDWDYIINLNLKSAFYASKAVVPNMIARKYGRIINISSITGIIHGVPGLVHYGTAKAALVGFTKCLAAELAPYNITVNAIAPGPIETPGVRSIWSELDIELQKLVTPLGRFGKPSDVANMVAFLASDEAEFITGQVFIVDGGLTFVNPRLPVKEALTKYKNVPT</sequence>
<dbReference type="SMART" id="SM00822">
    <property type="entry name" value="PKS_KR"/>
    <property type="match status" value="1"/>
</dbReference>
<organism evidence="3 4">
    <name type="scientific">Zestosphaera tikiterensis</name>
    <dbReference type="NCBI Taxonomy" id="1973259"/>
    <lineage>
        <taxon>Archaea</taxon>
        <taxon>Thermoproteota</taxon>
        <taxon>Thermoprotei</taxon>
        <taxon>Desulfurococcales</taxon>
        <taxon>Desulfurococcaceae</taxon>
        <taxon>Zestosphaera</taxon>
    </lineage>
</organism>
<dbReference type="Gene3D" id="3.40.50.720">
    <property type="entry name" value="NAD(P)-binding Rossmann-like Domain"/>
    <property type="match status" value="1"/>
</dbReference>
<name>A0A2R7Y806_9CREN</name>
<dbReference type="NCBIfam" id="NF005559">
    <property type="entry name" value="PRK07231.1"/>
    <property type="match status" value="1"/>
</dbReference>
<comment type="similarity">
    <text evidence="1">Belongs to the short-chain dehydrogenases/reductases (SDR) family.</text>
</comment>
<evidence type="ECO:0000256" key="1">
    <source>
        <dbReference type="ARBA" id="ARBA00006484"/>
    </source>
</evidence>
<dbReference type="PRINTS" id="PR00080">
    <property type="entry name" value="SDRFAMILY"/>
</dbReference>
<dbReference type="Pfam" id="PF13561">
    <property type="entry name" value="adh_short_C2"/>
    <property type="match status" value="1"/>
</dbReference>
<comment type="caution">
    <text evidence="3">The sequence shown here is derived from an EMBL/GenBank/DDBJ whole genome shotgun (WGS) entry which is preliminary data.</text>
</comment>
<dbReference type="InterPro" id="IPR036291">
    <property type="entry name" value="NAD(P)-bd_dom_sf"/>
</dbReference>
<feature type="domain" description="Ketoreductase" evidence="2">
    <location>
        <begin position="6"/>
        <end position="186"/>
    </location>
</feature>
<reference evidence="3 4" key="1">
    <citation type="journal article" date="2018" name="Syst. Appl. Microbiol.">
        <title>A new symbiotic nanoarchaeote (Candidatus Nanoclepta minutus) and its host (Zestosphaera tikiterensis gen. nov., sp. nov.) from a New Zealand hot spring.</title>
        <authorList>
            <person name="St John E."/>
            <person name="Liu Y."/>
            <person name="Podar M."/>
            <person name="Stott M.B."/>
            <person name="Meneghin J."/>
            <person name="Chen Z."/>
            <person name="Lagutin K."/>
            <person name="Mitchell K."/>
            <person name="Reysenbach A.L."/>
        </authorList>
    </citation>
    <scope>NUCLEOTIDE SEQUENCE [LARGE SCALE GENOMIC DNA]</scope>
    <source>
        <strain evidence="3">NZ3</strain>
    </source>
</reference>
<evidence type="ECO:0000313" key="3">
    <source>
        <dbReference type="EMBL" id="PUA33664.1"/>
    </source>
</evidence>
<dbReference type="EMBL" id="NBVN01000002">
    <property type="protein sequence ID" value="PUA33664.1"/>
    <property type="molecule type" value="Genomic_DNA"/>
</dbReference>
<dbReference type="PANTHER" id="PTHR42879:SF2">
    <property type="entry name" value="3-OXOACYL-[ACYL-CARRIER-PROTEIN] REDUCTASE FABG"/>
    <property type="match status" value="1"/>
</dbReference>
<proteinExistence type="inferred from homology"/>
<evidence type="ECO:0000259" key="2">
    <source>
        <dbReference type="SMART" id="SM00822"/>
    </source>
</evidence>
<protein>
    <submittedName>
        <fullName evidence="3">Short-chain dehydrogenase</fullName>
    </submittedName>
</protein>
<gene>
    <name evidence="3" type="ORF">B7O98_04430</name>
</gene>
<dbReference type="Proteomes" id="UP000244093">
    <property type="component" value="Unassembled WGS sequence"/>
</dbReference>
<dbReference type="PROSITE" id="PS00061">
    <property type="entry name" value="ADH_SHORT"/>
    <property type="match status" value="1"/>
</dbReference>
<dbReference type="PRINTS" id="PR00081">
    <property type="entry name" value="GDHRDH"/>
</dbReference>
<dbReference type="SUPFAM" id="SSF51735">
    <property type="entry name" value="NAD(P)-binding Rossmann-fold domains"/>
    <property type="match status" value="1"/>
</dbReference>
<dbReference type="NCBIfam" id="NF009466">
    <property type="entry name" value="PRK12826.1-2"/>
    <property type="match status" value="1"/>
</dbReference>
<accession>A0A2R7Y806</accession>
<dbReference type="AlphaFoldDB" id="A0A2R7Y806"/>
<dbReference type="InterPro" id="IPR020904">
    <property type="entry name" value="Sc_DH/Rdtase_CS"/>
</dbReference>
<dbReference type="PANTHER" id="PTHR42879">
    <property type="entry name" value="3-OXOACYL-(ACYL-CARRIER-PROTEIN) REDUCTASE"/>
    <property type="match status" value="1"/>
</dbReference>
<dbReference type="CDD" id="cd05233">
    <property type="entry name" value="SDR_c"/>
    <property type="match status" value="1"/>
</dbReference>
<dbReference type="GO" id="GO:0032787">
    <property type="term" value="P:monocarboxylic acid metabolic process"/>
    <property type="evidence" value="ECO:0007669"/>
    <property type="project" value="UniProtKB-ARBA"/>
</dbReference>
<dbReference type="InterPro" id="IPR057326">
    <property type="entry name" value="KR_dom"/>
</dbReference>
<dbReference type="InterPro" id="IPR050259">
    <property type="entry name" value="SDR"/>
</dbReference>